<dbReference type="SMART" id="SM00239">
    <property type="entry name" value="C2"/>
    <property type="match status" value="1"/>
</dbReference>
<feature type="domain" description="MHD1" evidence="3">
    <location>
        <begin position="678"/>
        <end position="802"/>
    </location>
</feature>
<dbReference type="InParanoid" id="A0A5J5F487"/>
<dbReference type="PROSITE" id="PS50004">
    <property type="entry name" value="C2"/>
    <property type="match status" value="1"/>
</dbReference>
<evidence type="ECO:0000259" key="3">
    <source>
        <dbReference type="PROSITE" id="PS51258"/>
    </source>
</evidence>
<dbReference type="PROSITE" id="PS51259">
    <property type="entry name" value="MHD2"/>
    <property type="match status" value="1"/>
</dbReference>
<evidence type="ECO:0000256" key="1">
    <source>
        <dbReference type="SAM" id="MobiDB-lite"/>
    </source>
</evidence>
<dbReference type="FunCoup" id="A0A5J5F487">
    <property type="interactions" value="49"/>
</dbReference>
<dbReference type="Gene3D" id="2.60.40.150">
    <property type="entry name" value="C2 domain"/>
    <property type="match status" value="1"/>
</dbReference>
<dbReference type="InterPro" id="IPR014770">
    <property type="entry name" value="Munc13_1"/>
</dbReference>
<evidence type="ECO:0000313" key="6">
    <source>
        <dbReference type="Proteomes" id="UP000326924"/>
    </source>
</evidence>
<dbReference type="PANTHER" id="PTHR47263">
    <property type="entry name" value="ADENYLATE CYCLASE ACTIVATION PROTEIN GIT1"/>
    <property type="match status" value="1"/>
</dbReference>
<dbReference type="Proteomes" id="UP000326924">
    <property type="component" value="Unassembled WGS sequence"/>
</dbReference>
<dbReference type="Gene3D" id="1.20.58.1100">
    <property type="match status" value="1"/>
</dbReference>
<dbReference type="SUPFAM" id="SSF49562">
    <property type="entry name" value="C2 domain (Calcium/lipid-binding domain, CaLB)"/>
    <property type="match status" value="1"/>
</dbReference>
<evidence type="ECO:0000259" key="4">
    <source>
        <dbReference type="PROSITE" id="PS51259"/>
    </source>
</evidence>
<feature type="domain" description="C2" evidence="2">
    <location>
        <begin position="877"/>
        <end position="999"/>
    </location>
</feature>
<dbReference type="Pfam" id="PF00168">
    <property type="entry name" value="C2"/>
    <property type="match status" value="1"/>
</dbReference>
<dbReference type="CDD" id="cd04043">
    <property type="entry name" value="C2_Munc13_fungal"/>
    <property type="match status" value="1"/>
</dbReference>
<protein>
    <recommendedName>
        <fullName evidence="7">C2 domain-containing protein</fullName>
    </recommendedName>
</protein>
<dbReference type="PROSITE" id="PS51258">
    <property type="entry name" value="MHD1"/>
    <property type="match status" value="1"/>
</dbReference>
<dbReference type="InterPro" id="IPR035892">
    <property type="entry name" value="C2_domain_sf"/>
</dbReference>
<dbReference type="Pfam" id="PF06292">
    <property type="entry name" value="MUN"/>
    <property type="match status" value="1"/>
</dbReference>
<dbReference type="InterPro" id="IPR014772">
    <property type="entry name" value="Munc13_dom-2"/>
</dbReference>
<organism evidence="5 6">
    <name type="scientific">Sphaerosporella brunnea</name>
    <dbReference type="NCBI Taxonomy" id="1250544"/>
    <lineage>
        <taxon>Eukaryota</taxon>
        <taxon>Fungi</taxon>
        <taxon>Dikarya</taxon>
        <taxon>Ascomycota</taxon>
        <taxon>Pezizomycotina</taxon>
        <taxon>Pezizomycetes</taxon>
        <taxon>Pezizales</taxon>
        <taxon>Pyronemataceae</taxon>
        <taxon>Sphaerosporella</taxon>
    </lineage>
</organism>
<reference evidence="5 6" key="1">
    <citation type="submission" date="2019-09" db="EMBL/GenBank/DDBJ databases">
        <title>Draft genome of the ectomycorrhizal ascomycete Sphaerosporella brunnea.</title>
        <authorList>
            <consortium name="DOE Joint Genome Institute"/>
            <person name="Benucci G.M."/>
            <person name="Marozzi G."/>
            <person name="Antonielli L."/>
            <person name="Sanchez S."/>
            <person name="Marco P."/>
            <person name="Wang X."/>
            <person name="Falini L.B."/>
            <person name="Barry K."/>
            <person name="Haridas S."/>
            <person name="Lipzen A."/>
            <person name="Labutti K."/>
            <person name="Grigoriev I.V."/>
            <person name="Murat C."/>
            <person name="Martin F."/>
            <person name="Albertini E."/>
            <person name="Donnini D."/>
            <person name="Bonito G."/>
        </authorList>
    </citation>
    <scope>NUCLEOTIDE SEQUENCE [LARGE SCALE GENOMIC DNA]</scope>
    <source>
        <strain evidence="5 6">Sb_GMNB300</strain>
    </source>
</reference>
<evidence type="ECO:0000259" key="2">
    <source>
        <dbReference type="PROSITE" id="PS50004"/>
    </source>
</evidence>
<keyword evidence="6" id="KW-1185">Reference proteome</keyword>
<gene>
    <name evidence="5" type="ORF">FN846DRAFT_937658</name>
</gene>
<feature type="domain" description="MHD2" evidence="4">
    <location>
        <begin position="1099"/>
        <end position="1221"/>
    </location>
</feature>
<comment type="caution">
    <text evidence="5">The sequence shown here is derived from an EMBL/GenBank/DDBJ whole genome shotgun (WGS) entry which is preliminary data.</text>
</comment>
<feature type="region of interest" description="Disordered" evidence="1">
    <location>
        <begin position="221"/>
        <end position="250"/>
    </location>
</feature>
<proteinExistence type="predicted"/>
<dbReference type="EMBL" id="VXIS01000042">
    <property type="protein sequence ID" value="KAA8910756.1"/>
    <property type="molecule type" value="Genomic_DNA"/>
</dbReference>
<dbReference type="Gene3D" id="1.10.357.50">
    <property type="match status" value="1"/>
</dbReference>
<dbReference type="InterPro" id="IPR000008">
    <property type="entry name" value="C2_dom"/>
</dbReference>
<evidence type="ECO:0000313" key="5">
    <source>
        <dbReference type="EMBL" id="KAA8910756.1"/>
    </source>
</evidence>
<dbReference type="PANTHER" id="PTHR47263:SF1">
    <property type="entry name" value="C2 DOMAIN PROTEIN (AFU_ORTHOLOGUE AFUA_7G02350)"/>
    <property type="match status" value="1"/>
</dbReference>
<feature type="region of interest" description="Disordered" evidence="1">
    <location>
        <begin position="342"/>
        <end position="361"/>
    </location>
</feature>
<dbReference type="OrthoDB" id="2015333at2759"/>
<sequence>MSAKFPRRSIRSSQRSRHSMIVAGEDAFSYALRTAYLHYLLQPRARRQVPVPPSQNANRHSTINIQDLVLDFSRGDFSRGLGNRGGDAKSIRLPKDFMPALRKRIEGVVVGQDRQVEYRDQAVKRTFGSFYSAFVEPRYYDTTAKSRRPEDLLLIFYTHATKELQTLRPDDWKTLVDRHVALFVRLMGHILKDQGWNSSNPELANRLATLEKKLLRHDENLAEEGGSGGRGSSSATMPGPPEPPSNDVNEMPMVKTVSRVFNVPLDTCQQEIMKNKASWTEKAAFQDMKQYMNNLNTGVGSTLRAEDFDLYEAYEAWSKAEKAELSELILVMGRMHQDLLKSSTSSVPTTRPGHAYSLSGFDGHRTSTGLSRASMYETTPTHCPPILLDANGPGNEDDESPYTYIPPDPRVFYRHVVSRCLTSDLNDPDTEFEPIDIPGADEPIRLLSKPSLDLINQCALRWRLPKFSRMVLFLDALRIKYQEGEIGLSMLDGAFLYFDKEVDSTWVAWTTADQTLCRQLLTTVHDFILREMYDILQHAYDAKAIPIGPVMWVLDQHIYSNELFTPSNMDEYIDQLKEGLKNKAHQVLQHILEEEIFAKHETEKLDPLHVVTTIQRITKLGEKIQKRFKQPVLGAVDPMPIFVEAVFPQFAIEAKQVVEHIIQTYRDEGTEMSIEDGFELYKELSEIRRIYLDVNPKGQFPVDLEDLFVEFPKRWLQTVDSKVLGWVEAATRQDTHMLQWPEGEEIGEKRHTSSVVDIFRSFNQSIDAIKKLEWQNEYQYAKFMTILSKILGKGIMRYCEELECLFTHEMTRKTPEEEAAATQTRQQKWMAMAKEAWSNKEKVEPYQFALESCLKLNNIEFATQQFDKLERSIGADRLAEIIEKNEPPRAREKKNSTYVFTIKIMEAEDLKAMDIGGGSDPYVVLGDEYQKRLAKTRIVYNNLNPRWEESFDITTTGSTLLVATLWDWDTMGDHDCLGRASLKLDPSNFMDYLPKEYWLDLDTQGRLLLRISMEGERDDIQFHFGKAFRTLKRTERDMTRQITDKLSSYIHHCLSRSALKNVLSKGYNMSAVTGLFSRAGFGTRPQSSQSQAVTEADIAGALAPLTDYFNENFAILNQALTPTAMTLVMTKLWKEVLVTLEALLVPTLSDKPSQQKQLTQQEMEVVFKWLQLMLDFFLAVDETTGEATGVPMSLLKSPKYHELQTLNFFYFEPTNDLIRNSERIGNAAAAKQQAMRQKLMGQSSSSGSSLTVPGVGRSKSVLNKRNLGTIRKAKEERWREAQAEPSDDMILRILRMRPEAAGYLRDRAKQKERLESIAAMDAIVAKSVQQGPGRMGRLDTFGRK</sequence>
<evidence type="ECO:0008006" key="7">
    <source>
        <dbReference type="Google" id="ProtNLM"/>
    </source>
</evidence>
<dbReference type="InterPro" id="IPR052811">
    <property type="entry name" value="Glucose_resp_signaling"/>
</dbReference>
<dbReference type="InterPro" id="IPR010439">
    <property type="entry name" value="MUN_dom"/>
</dbReference>
<name>A0A5J5F487_9PEZI</name>
<accession>A0A5J5F487</accession>